<dbReference type="Gene3D" id="1.25.10.10">
    <property type="entry name" value="Leucine-rich Repeat Variant"/>
    <property type="match status" value="1"/>
</dbReference>
<dbReference type="Gene3D" id="1.10.150.60">
    <property type="entry name" value="ARID DNA-binding domain"/>
    <property type="match status" value="1"/>
</dbReference>
<dbReference type="SMART" id="SM01014">
    <property type="entry name" value="ARID"/>
    <property type="match status" value="1"/>
</dbReference>
<feature type="region of interest" description="Disordered" evidence="5">
    <location>
        <begin position="2106"/>
        <end position="2125"/>
    </location>
</feature>
<dbReference type="GO" id="GO:0003677">
    <property type="term" value="F:DNA binding"/>
    <property type="evidence" value="ECO:0007669"/>
    <property type="project" value="InterPro"/>
</dbReference>
<evidence type="ECO:0008006" key="10">
    <source>
        <dbReference type="Google" id="ProtNLM"/>
    </source>
</evidence>
<evidence type="ECO:0000259" key="7">
    <source>
        <dbReference type="PROSITE" id="PS51526"/>
    </source>
</evidence>
<feature type="compositionally biased region" description="Low complexity" evidence="5">
    <location>
        <begin position="1208"/>
        <end position="1218"/>
    </location>
</feature>
<evidence type="ECO:0000256" key="2">
    <source>
        <dbReference type="ARBA" id="ARBA00023015"/>
    </source>
</evidence>
<dbReference type="PROSITE" id="PS00028">
    <property type="entry name" value="ZINC_FINGER_C2H2_1"/>
    <property type="match status" value="1"/>
</dbReference>
<feature type="compositionally biased region" description="Basic and acidic residues" evidence="5">
    <location>
        <begin position="1512"/>
        <end position="1527"/>
    </location>
</feature>
<feature type="compositionally biased region" description="Low complexity" evidence="5">
    <location>
        <begin position="2111"/>
        <end position="2123"/>
    </location>
</feature>
<keyword evidence="3" id="KW-0804">Transcription</keyword>
<proteinExistence type="predicted"/>
<dbReference type="InterPro" id="IPR036390">
    <property type="entry name" value="WH_DNA-bd_sf"/>
</dbReference>
<name>A0A914AQW4_PATMI</name>
<feature type="region of interest" description="Disordered" evidence="5">
    <location>
        <begin position="820"/>
        <end position="890"/>
    </location>
</feature>
<dbReference type="PANTHER" id="PTHR22970:SF14">
    <property type="entry name" value="AT-RICH INTERACTIVE DOMAIN-CONTAINING PROTEIN 2"/>
    <property type="match status" value="1"/>
</dbReference>
<feature type="compositionally biased region" description="Basic and acidic residues" evidence="5">
    <location>
        <begin position="1726"/>
        <end position="1737"/>
    </location>
</feature>
<feature type="compositionally biased region" description="Low complexity" evidence="5">
    <location>
        <begin position="829"/>
        <end position="841"/>
    </location>
</feature>
<feature type="compositionally biased region" description="Basic and acidic residues" evidence="5">
    <location>
        <begin position="1744"/>
        <end position="1766"/>
    </location>
</feature>
<feature type="domain" description="ARID" evidence="6">
    <location>
        <begin position="13"/>
        <end position="105"/>
    </location>
</feature>
<dbReference type="Pfam" id="PF01388">
    <property type="entry name" value="ARID"/>
    <property type="match status" value="1"/>
</dbReference>
<dbReference type="Proteomes" id="UP000887568">
    <property type="component" value="Unplaced"/>
</dbReference>
<feature type="compositionally biased region" description="Basic residues" evidence="5">
    <location>
        <begin position="1961"/>
        <end position="1972"/>
    </location>
</feature>
<dbReference type="InterPro" id="IPR001606">
    <property type="entry name" value="ARID_dom"/>
</dbReference>
<dbReference type="OMA" id="NAHTAYH"/>
<feature type="region of interest" description="Disordered" evidence="5">
    <location>
        <begin position="109"/>
        <end position="134"/>
    </location>
</feature>
<dbReference type="GeneID" id="119735939"/>
<dbReference type="InterPro" id="IPR036388">
    <property type="entry name" value="WH-like_DNA-bd_sf"/>
</dbReference>
<dbReference type="OrthoDB" id="338531at2759"/>
<dbReference type="PROSITE" id="PS51526">
    <property type="entry name" value="RFX_DBD"/>
    <property type="match status" value="1"/>
</dbReference>
<keyword evidence="9" id="KW-1185">Reference proteome</keyword>
<accession>A0A914AQW4</accession>
<dbReference type="PROSITE" id="PS51011">
    <property type="entry name" value="ARID"/>
    <property type="match status" value="1"/>
</dbReference>
<feature type="region of interest" description="Disordered" evidence="5">
    <location>
        <begin position="779"/>
        <end position="802"/>
    </location>
</feature>
<dbReference type="Gene3D" id="1.10.10.10">
    <property type="entry name" value="Winged helix-like DNA-binding domain superfamily/Winged helix DNA-binding domain"/>
    <property type="match status" value="1"/>
</dbReference>
<dbReference type="InterPro" id="IPR052406">
    <property type="entry name" value="Chromatin_Remodeling_Comp"/>
</dbReference>
<feature type="compositionally biased region" description="Polar residues" evidence="5">
    <location>
        <begin position="1532"/>
        <end position="1546"/>
    </location>
</feature>
<keyword evidence="2" id="KW-0805">Transcription regulation</keyword>
<feature type="region of interest" description="Disordered" evidence="5">
    <location>
        <begin position="724"/>
        <end position="748"/>
    </location>
</feature>
<feature type="compositionally biased region" description="Polar residues" evidence="5">
    <location>
        <begin position="858"/>
        <end position="871"/>
    </location>
</feature>
<dbReference type="EnsemblMetazoa" id="XM_038209896.1">
    <property type="protein sequence ID" value="XP_038065824.1"/>
    <property type="gene ID" value="LOC119735939"/>
</dbReference>
<dbReference type="InterPro" id="IPR013087">
    <property type="entry name" value="Znf_C2H2_type"/>
</dbReference>
<reference evidence="8" key="1">
    <citation type="submission" date="2022-11" db="UniProtKB">
        <authorList>
            <consortium name="EnsemblMetazoa"/>
        </authorList>
    </citation>
    <scope>IDENTIFICATION</scope>
</reference>
<feature type="compositionally biased region" description="Polar residues" evidence="5">
    <location>
        <begin position="970"/>
        <end position="981"/>
    </location>
</feature>
<keyword evidence="4" id="KW-0539">Nucleus</keyword>
<evidence type="ECO:0000256" key="1">
    <source>
        <dbReference type="ARBA" id="ARBA00022853"/>
    </source>
</evidence>
<feature type="compositionally biased region" description="Polar residues" evidence="5">
    <location>
        <begin position="736"/>
        <end position="748"/>
    </location>
</feature>
<feature type="region of interest" description="Disordered" evidence="5">
    <location>
        <begin position="1447"/>
        <end position="1605"/>
    </location>
</feature>
<feature type="compositionally biased region" description="Low complexity" evidence="5">
    <location>
        <begin position="1447"/>
        <end position="1464"/>
    </location>
</feature>
<feature type="compositionally biased region" description="Basic residues" evidence="5">
    <location>
        <begin position="2006"/>
        <end position="2015"/>
    </location>
</feature>
<feature type="compositionally biased region" description="Polar residues" evidence="5">
    <location>
        <begin position="119"/>
        <end position="129"/>
    </location>
</feature>
<dbReference type="GO" id="GO:0006325">
    <property type="term" value="P:chromatin organization"/>
    <property type="evidence" value="ECO:0007669"/>
    <property type="project" value="UniProtKB-KW"/>
</dbReference>
<feature type="compositionally biased region" description="Polar residues" evidence="5">
    <location>
        <begin position="952"/>
        <end position="962"/>
    </location>
</feature>
<evidence type="ECO:0000256" key="3">
    <source>
        <dbReference type="ARBA" id="ARBA00023163"/>
    </source>
</evidence>
<feature type="compositionally biased region" description="Basic residues" evidence="5">
    <location>
        <begin position="1479"/>
        <end position="1501"/>
    </location>
</feature>
<feature type="compositionally biased region" description="Basic and acidic residues" evidence="5">
    <location>
        <begin position="1668"/>
        <end position="1679"/>
    </location>
</feature>
<dbReference type="RefSeq" id="XP_038065824.1">
    <property type="nucleotide sequence ID" value="XM_038209896.1"/>
</dbReference>
<feature type="compositionally biased region" description="Polar residues" evidence="5">
    <location>
        <begin position="1920"/>
        <end position="1935"/>
    </location>
</feature>
<feature type="region of interest" description="Disordered" evidence="5">
    <location>
        <begin position="1662"/>
        <end position="1769"/>
    </location>
</feature>
<organism evidence="8 9">
    <name type="scientific">Patiria miniata</name>
    <name type="common">Bat star</name>
    <name type="synonym">Asterina miniata</name>
    <dbReference type="NCBI Taxonomy" id="46514"/>
    <lineage>
        <taxon>Eukaryota</taxon>
        <taxon>Metazoa</taxon>
        <taxon>Echinodermata</taxon>
        <taxon>Eleutherozoa</taxon>
        <taxon>Asterozoa</taxon>
        <taxon>Asteroidea</taxon>
        <taxon>Valvatacea</taxon>
        <taxon>Valvatida</taxon>
        <taxon>Asterinidae</taxon>
        <taxon>Patiria</taxon>
    </lineage>
</organism>
<feature type="compositionally biased region" description="Polar residues" evidence="5">
    <location>
        <begin position="1557"/>
        <end position="1576"/>
    </location>
</feature>
<evidence type="ECO:0000313" key="8">
    <source>
        <dbReference type="EnsemblMetazoa" id="XP_038065824.1"/>
    </source>
</evidence>
<feature type="region of interest" description="Disordered" evidence="5">
    <location>
        <begin position="652"/>
        <end position="673"/>
    </location>
</feature>
<evidence type="ECO:0000256" key="4">
    <source>
        <dbReference type="ARBA" id="ARBA00023242"/>
    </source>
</evidence>
<keyword evidence="1" id="KW-0156">Chromatin regulator</keyword>
<dbReference type="InterPro" id="IPR011989">
    <property type="entry name" value="ARM-like"/>
</dbReference>
<evidence type="ECO:0000313" key="9">
    <source>
        <dbReference type="Proteomes" id="UP000887568"/>
    </source>
</evidence>
<dbReference type="SMART" id="SM00501">
    <property type="entry name" value="BRIGHT"/>
    <property type="match status" value="1"/>
</dbReference>
<feature type="compositionally biased region" description="Low complexity" evidence="5">
    <location>
        <begin position="1886"/>
        <end position="1919"/>
    </location>
</feature>
<sequence length="2230" mass="241864">MAKFLDKDPFSYEQERTAFVNQLRQFHASKGTPFFRLPTIAGKELDLYLLYSKVVAWGGLTKVTDQGKWESLQEYFGIAATCGHAAFALRQFYVKFLESYERIHHQGEDAEEVLRSRSRPATPSSQPQKRNIDTRKGLEIPEQLRINAGLSTQKPRLSDYDKIMFSLQSGLPNEVDFAINVCTLLSNEGRHVLHLERAVKLIDLLLAHCGVFYEGPGGFRSLYTEDWKPTTKRDFVTFWYDTVTDSDIREIIGPDTLRAKAHCKIKDAEQFTVRKLGLNDIEGQRALQVAVILRNLSFEDHNKRVMAAHRTFYRFLLLCVHNSCSALQQIGMDTLSNIAEEFILDPIDYRSTQLMFHTIDKAMKNQDKFIILRAMEVVEKLSQVDSNIDIIRQCMEERVYRSVIRLLTIHDVQLLLGALEVLLALSERGEVFCTRIATLEKSVDVLVCLVTLDAQSLGAEAFVGIKIVDHAPDGIHHPIVTMARYQPMSQATPPPPQNAGTAATPPPSMRPMQQQQSTPTPPPAPAQPVNRDAENEKFTCQWLHSFYEADNDASVSRLDLYSDYLSACSKASRVNMVTSTNFATCIKMVFPAAGFQRVDSESGAQVYITGIHKRVLPLPFNWLLYQQLPKPSPNYQPQLGGPQSNLASSIMQRMAQRLSPSPGSSSSTSPQQRLFTQGMSSVGTNLMPPQMYRAGMIPGPPSGNTGSTSQLQQLILGHGLRQQNPVTQGQVGHPTSVGSTPSNQRTHPQQVVQATGSVHGAQQQVQTTHSVPSNCSTLAVQSAQPKANSVDDSDMLSPQGSLVNQAGIPSAFLQNPLPQHSQAIANNDPSKSPGRSPASPGRAPPPYRPRSPAGSGAKATTPTSSVANSTSPTPPLPASCPKLPNSSDTIPNEVLQEGEVKIEKIPNIHAQLPLDTNQVSVAFPQEGSDNFPANSIPLLQAKAAPAVFNPETSNAQQQTSLQAKPREVSTDTNATQAAGNAAVTSSQQVVNIPNQQVFITQQQLQHASGIPVNSQGIQISAQGIQINPQGMNHSQGNVIGHQQQIVTQGPQQSIQMQIPTTQVGVQQWIQAQPQVGQPNAQGIVNINGPSIVATNGLKGQPNMQIVQQGVLSGTHGIKIGALPVQTNALPVQTGFQIKQSDAQGMPPILPKTVPATQQVIVGSSAATNGGKMYSAYAVVQNVQRSVPTVLGQVTPTNPGQTGQGGSSGTSQPTTSGSGAYIPIQPKLSGHLHQQQQQQPQQQSYSVAQPQQIIHQHMVQQQQQQQQQQPQQQYILTSIQGTLPQQSFAVSTISSAPQVQQSFAVGVAAHPSTQPSTTVCSQSQSIGHVAARIQSQGQQITSAHIDSPLIKQLLQSGSSVHPPQPNQLPQPQVVNPNMQSAVQWVVPQNPSSGTAPGYGLVNIQGPMAQQCMPQPYAVNPPFTQVGHPAPLQPVMHFIPPVCTSPSPVQSPALSCSSSSSPNSTSKLYPMSPSPSPQHKSEKKSKSKSHKSKKSSKKKKSKSGSRSPPIICSKAEHGKDVLKVQEKEAPINLMENTSFAEDNSNQSSEKSEDLIENSKPCNNSESLEPKTQTETNSVKECGDYQGNAKPTCNGSATNESNEIPETNEIQRLKSKLEEASLKQSLLNGFGNGEDLDKTQHDALIQRAEFLLENSGKDLDKVLKSPRIRRKSEEFTSKERTCRLSMDPDADTEPSEKPCINHIVNGDIPEKSDKADTVVNATDSQNLDGESRKDLGKDDVNSPADQGDSKTSHEELMDHMDSKKDRDSESDSGIVLNERTGFMHDGTGAIIALAVGNADSNKMSSQVAFCRDIREHLPADMPMSDLAAPTLESNTNNNSNPSLCGAEGTGETTDSVSQEDPMEGVVCPALPKPQQQAGDTSNQSSAPLNTESSTSSETNSENSTLVMSVPVVQGQVPQTQTQAPSSTSANAPSINSRVATPPPPSKPTPSSEIKSEKSSSSKSSSKKSSGKRSRHSSRESSSSKKRRRSSSSSGSSHHKKSSSSSSDKSKHHHHHHHQSSQQQQAQHQVPVQQQPAEAEICICDWRGCKRNFKTRKSLHVHASTVHVMGPAYRGMCEWENCDNIQRQRWSCVSHMSEKHCTDQALRAAAEKRQQASTPTTTAGSTPQLPTPILYNAHTAYHAIRRSLHSPSLKDLLGESEGPVTKSIRITAALVLKNLATYSADARSSLRRHEIHLARLAISNFEASSTLAKCVGELNDTRHLALSSDDEDDS</sequence>
<feature type="compositionally biased region" description="Polar residues" evidence="5">
    <location>
        <begin position="1828"/>
        <end position="1839"/>
    </location>
</feature>
<protein>
    <recommendedName>
        <fullName evidence="10">AT-rich interactive domain-containing protein 2</fullName>
    </recommendedName>
</protein>
<feature type="region of interest" description="Disordered" evidence="5">
    <location>
        <begin position="487"/>
        <end position="531"/>
    </location>
</feature>
<feature type="region of interest" description="Disordered" evidence="5">
    <location>
        <begin position="952"/>
        <end position="981"/>
    </location>
</feature>
<feature type="compositionally biased region" description="Low complexity" evidence="5">
    <location>
        <begin position="1233"/>
        <end position="1248"/>
    </location>
</feature>
<feature type="compositionally biased region" description="Polar residues" evidence="5">
    <location>
        <begin position="1870"/>
        <end position="1885"/>
    </location>
</feature>
<dbReference type="CTD" id="196528"/>
<feature type="compositionally biased region" description="Low complexity" evidence="5">
    <location>
        <begin position="659"/>
        <end position="670"/>
    </location>
</feature>
<feature type="region of interest" description="Disordered" evidence="5">
    <location>
        <begin position="1190"/>
        <end position="1224"/>
    </location>
</feature>
<feature type="compositionally biased region" description="Polar residues" evidence="5">
    <location>
        <begin position="1716"/>
        <end position="1725"/>
    </location>
</feature>
<feature type="compositionally biased region" description="Polar residues" evidence="5">
    <location>
        <begin position="1586"/>
        <end position="1605"/>
    </location>
</feature>
<feature type="domain" description="RFX-type winged-helix" evidence="7">
    <location>
        <begin position="539"/>
        <end position="615"/>
    </location>
</feature>
<dbReference type="GO" id="GO:0006355">
    <property type="term" value="P:regulation of DNA-templated transcription"/>
    <property type="evidence" value="ECO:0007669"/>
    <property type="project" value="InterPro"/>
</dbReference>
<feature type="compositionally biased region" description="Low complexity" evidence="5">
    <location>
        <begin position="2016"/>
        <end position="2029"/>
    </location>
</feature>
<dbReference type="SUPFAM" id="SSF46785">
    <property type="entry name" value="Winged helix' DNA-binding domain"/>
    <property type="match status" value="1"/>
</dbReference>
<evidence type="ECO:0000259" key="6">
    <source>
        <dbReference type="PROSITE" id="PS51011"/>
    </source>
</evidence>
<dbReference type="InterPro" id="IPR016024">
    <property type="entry name" value="ARM-type_fold"/>
</dbReference>
<evidence type="ECO:0000256" key="5">
    <source>
        <dbReference type="SAM" id="MobiDB-lite"/>
    </source>
</evidence>
<dbReference type="PANTHER" id="PTHR22970">
    <property type="entry name" value="AT-RICH INTERACTIVE DOMAIN-CONTAINING PROTEIN 2"/>
    <property type="match status" value="1"/>
</dbReference>
<dbReference type="InterPro" id="IPR003150">
    <property type="entry name" value="DNA-bd_RFX"/>
</dbReference>
<dbReference type="SUPFAM" id="SSF48371">
    <property type="entry name" value="ARM repeat"/>
    <property type="match status" value="1"/>
</dbReference>
<dbReference type="Pfam" id="PF02257">
    <property type="entry name" value="RFX_DNA_binding"/>
    <property type="match status" value="1"/>
</dbReference>
<dbReference type="SUPFAM" id="SSF46774">
    <property type="entry name" value="ARID-like"/>
    <property type="match status" value="1"/>
</dbReference>
<dbReference type="CDD" id="cd16866">
    <property type="entry name" value="ARID_ARID2"/>
    <property type="match status" value="1"/>
</dbReference>
<feature type="region of interest" description="Disordered" evidence="5">
    <location>
        <begin position="1229"/>
        <end position="1248"/>
    </location>
</feature>
<feature type="region of interest" description="Disordered" evidence="5">
    <location>
        <begin position="1821"/>
        <end position="2029"/>
    </location>
</feature>
<dbReference type="InterPro" id="IPR036431">
    <property type="entry name" value="ARID_dom_sf"/>
</dbReference>